<evidence type="ECO:0008006" key="4">
    <source>
        <dbReference type="Google" id="ProtNLM"/>
    </source>
</evidence>
<protein>
    <recommendedName>
        <fullName evidence="4">Transposase IS4-like domain-containing protein</fullName>
    </recommendedName>
</protein>
<feature type="region of interest" description="Disordered" evidence="1">
    <location>
        <begin position="1"/>
        <end position="30"/>
    </location>
</feature>
<reference evidence="2 3" key="1">
    <citation type="submission" date="2015-12" db="EMBL/GenBank/DDBJ databases">
        <title>Draft genome sequence of the thermoanaerobe Thermotalea metallivorans, an isolate from the runoff channel of the Great Artesian Basin, Australia.</title>
        <authorList>
            <person name="Patel B.K."/>
        </authorList>
    </citation>
    <scope>NUCLEOTIDE SEQUENCE [LARGE SCALE GENOMIC DNA]</scope>
    <source>
        <strain evidence="2 3">B2-1</strain>
    </source>
</reference>
<organism evidence="2 3">
    <name type="scientific">Thermotalea metallivorans</name>
    <dbReference type="NCBI Taxonomy" id="520762"/>
    <lineage>
        <taxon>Bacteria</taxon>
        <taxon>Bacillati</taxon>
        <taxon>Bacillota</taxon>
        <taxon>Clostridia</taxon>
        <taxon>Peptostreptococcales</taxon>
        <taxon>Thermotaleaceae</taxon>
        <taxon>Thermotalea</taxon>
    </lineage>
</organism>
<evidence type="ECO:0000256" key="1">
    <source>
        <dbReference type="SAM" id="MobiDB-lite"/>
    </source>
</evidence>
<dbReference type="AlphaFoldDB" id="A0A140L6W3"/>
<dbReference type="Proteomes" id="UP000070456">
    <property type="component" value="Unassembled WGS sequence"/>
</dbReference>
<accession>A0A140L6W3</accession>
<dbReference type="EMBL" id="LOEE01000028">
    <property type="protein sequence ID" value="KXG76288.1"/>
    <property type="molecule type" value="Genomic_DNA"/>
</dbReference>
<comment type="caution">
    <text evidence="2">The sequence shown here is derived from an EMBL/GenBank/DDBJ whole genome shotgun (WGS) entry which is preliminary data.</text>
</comment>
<dbReference type="RefSeq" id="WP_330382041.1">
    <property type="nucleotide sequence ID" value="NZ_LOEE01000028.1"/>
</dbReference>
<sequence length="257" mass="30158">MQIVTKAKQSCVAYKKAPPKKPGRGRPPKKDEAVKLKNLFETKKDSFIETTIMIYGKEETIRYYCINLLWGQKLYQELRFVLVEYKGSHSILVSTDTTLEPTAIIRLYSYRFKIECTFRELKQVIGGFAYRFWSKSMPKLKRYRKKNEKHPVELIEDEKAKERIVQTVKAIEGYVMCCCIAMGILQFVSLKYCGCIDTTKLRYLRTPSKEIVSEATIAHYLRRNIFSIMAKNQEILITKIIMQKQLEPEFYEDLQVS</sequence>
<dbReference type="PATRIC" id="fig|520762.4.peg.1388"/>
<keyword evidence="3" id="KW-1185">Reference proteome</keyword>
<dbReference type="SUPFAM" id="SSF53098">
    <property type="entry name" value="Ribonuclease H-like"/>
    <property type="match status" value="1"/>
</dbReference>
<gene>
    <name evidence="2" type="ORF">AN619_12450</name>
</gene>
<name>A0A140L6W3_9FIRM</name>
<proteinExistence type="predicted"/>
<dbReference type="STRING" id="520762.AN619_12450"/>
<dbReference type="InterPro" id="IPR012337">
    <property type="entry name" value="RNaseH-like_sf"/>
</dbReference>
<evidence type="ECO:0000313" key="3">
    <source>
        <dbReference type="Proteomes" id="UP000070456"/>
    </source>
</evidence>
<feature type="compositionally biased region" description="Basic residues" evidence="1">
    <location>
        <begin position="17"/>
        <end position="27"/>
    </location>
</feature>
<evidence type="ECO:0000313" key="2">
    <source>
        <dbReference type="EMBL" id="KXG76288.1"/>
    </source>
</evidence>